<dbReference type="EMBL" id="JACAZE010000027">
    <property type="protein sequence ID" value="KAF7290043.1"/>
    <property type="molecule type" value="Genomic_DNA"/>
</dbReference>
<comment type="caution">
    <text evidence="3">The sequence shown here is derived from an EMBL/GenBank/DDBJ whole genome shotgun (WGS) entry which is preliminary data.</text>
</comment>
<feature type="domain" description="DUF5648" evidence="2">
    <location>
        <begin position="74"/>
        <end position="128"/>
    </location>
</feature>
<keyword evidence="1" id="KW-0732">Signal</keyword>
<feature type="signal peptide" evidence="1">
    <location>
        <begin position="1"/>
        <end position="21"/>
    </location>
</feature>
<accession>A0A8H6VTZ8</accession>
<gene>
    <name evidence="3" type="ORF">HMN09_01309300</name>
</gene>
<organism evidence="3 4">
    <name type="scientific">Mycena chlorophos</name>
    <name type="common">Agaric fungus</name>
    <name type="synonym">Agaricus chlorophos</name>
    <dbReference type="NCBI Taxonomy" id="658473"/>
    <lineage>
        <taxon>Eukaryota</taxon>
        <taxon>Fungi</taxon>
        <taxon>Dikarya</taxon>
        <taxon>Basidiomycota</taxon>
        <taxon>Agaricomycotina</taxon>
        <taxon>Agaricomycetes</taxon>
        <taxon>Agaricomycetidae</taxon>
        <taxon>Agaricales</taxon>
        <taxon>Marasmiineae</taxon>
        <taxon>Mycenaceae</taxon>
        <taxon>Mycena</taxon>
    </lineage>
</organism>
<reference evidence="3" key="1">
    <citation type="submission" date="2020-05" db="EMBL/GenBank/DDBJ databases">
        <title>Mycena genomes resolve the evolution of fungal bioluminescence.</title>
        <authorList>
            <person name="Tsai I.J."/>
        </authorList>
    </citation>
    <scope>NUCLEOTIDE SEQUENCE</scope>
    <source>
        <strain evidence="3">110903Hualien_Pintung</strain>
    </source>
</reference>
<keyword evidence="4" id="KW-1185">Reference proteome</keyword>
<sequence length="204" mass="22603">MKFSPLIIAATLLAATSDVSSFALRKRAVVHCPFRADTIQLRRHFQTEIEQYAYTAADDHGYETVAQAHIRTQAVMTLAQHGFEFDGIVGLAFSDKEPGTVPLYRVYNERTKATFYTSDPLERDAVLAGGLDPRLDVGRMRDLGVVAHMLKRNGGGSLCPKARALYRHYNPLTEGWFLTADMGESEDAVADKGYEGGVLVGWIY</sequence>
<feature type="chain" id="PRO_5034426369" description="DUF5648 domain-containing protein" evidence="1">
    <location>
        <begin position="22"/>
        <end position="204"/>
    </location>
</feature>
<dbReference type="Pfam" id="PF18885">
    <property type="entry name" value="DUF5648"/>
    <property type="match status" value="1"/>
</dbReference>
<evidence type="ECO:0000313" key="3">
    <source>
        <dbReference type="EMBL" id="KAF7290043.1"/>
    </source>
</evidence>
<evidence type="ECO:0000259" key="2">
    <source>
        <dbReference type="Pfam" id="PF18885"/>
    </source>
</evidence>
<dbReference type="Proteomes" id="UP000613580">
    <property type="component" value="Unassembled WGS sequence"/>
</dbReference>
<dbReference type="InterPro" id="IPR043708">
    <property type="entry name" value="DUF5648"/>
</dbReference>
<dbReference type="AlphaFoldDB" id="A0A8H6VTZ8"/>
<evidence type="ECO:0000313" key="4">
    <source>
        <dbReference type="Proteomes" id="UP000613580"/>
    </source>
</evidence>
<name>A0A8H6VTZ8_MYCCL</name>
<protein>
    <recommendedName>
        <fullName evidence="2">DUF5648 domain-containing protein</fullName>
    </recommendedName>
</protein>
<dbReference type="OrthoDB" id="9971254at2759"/>
<proteinExistence type="predicted"/>
<evidence type="ECO:0000256" key="1">
    <source>
        <dbReference type="SAM" id="SignalP"/>
    </source>
</evidence>